<dbReference type="AlphaFoldDB" id="A0A2M3ZTN1"/>
<feature type="transmembrane region" description="Helical" evidence="1">
    <location>
        <begin position="35"/>
        <end position="56"/>
    </location>
</feature>
<dbReference type="EMBL" id="GGFM01011091">
    <property type="protein sequence ID" value="MBW31842.1"/>
    <property type="molecule type" value="Transcribed_RNA"/>
</dbReference>
<keyword evidence="1" id="KW-0472">Membrane</keyword>
<evidence type="ECO:0000256" key="1">
    <source>
        <dbReference type="SAM" id="Phobius"/>
    </source>
</evidence>
<proteinExistence type="predicted"/>
<reference evidence="2" key="1">
    <citation type="submission" date="2018-01" db="EMBL/GenBank/DDBJ databases">
        <title>An insight into the sialome of Amazonian anophelines.</title>
        <authorList>
            <person name="Ribeiro J.M."/>
            <person name="Scarpassa V."/>
            <person name="Calvo E."/>
        </authorList>
    </citation>
    <scope>NUCLEOTIDE SEQUENCE</scope>
    <source>
        <tissue evidence="2">Salivary glands</tissue>
    </source>
</reference>
<accession>A0A2M3ZTN1</accession>
<name>A0A2M3ZTN1_9DIPT</name>
<organism evidence="2">
    <name type="scientific">Anopheles braziliensis</name>
    <dbReference type="NCBI Taxonomy" id="58242"/>
    <lineage>
        <taxon>Eukaryota</taxon>
        <taxon>Metazoa</taxon>
        <taxon>Ecdysozoa</taxon>
        <taxon>Arthropoda</taxon>
        <taxon>Hexapoda</taxon>
        <taxon>Insecta</taxon>
        <taxon>Pterygota</taxon>
        <taxon>Neoptera</taxon>
        <taxon>Endopterygota</taxon>
        <taxon>Diptera</taxon>
        <taxon>Nematocera</taxon>
        <taxon>Culicoidea</taxon>
        <taxon>Culicidae</taxon>
        <taxon>Anophelinae</taxon>
        <taxon>Anopheles</taxon>
    </lineage>
</organism>
<feature type="transmembrane region" description="Helical" evidence="1">
    <location>
        <begin position="63"/>
        <end position="90"/>
    </location>
</feature>
<sequence>MGLSLLSVTSAMCTFFVSGSLVPPRASLNSFRLAFDVTASVAVAVFGPLSSINIVLADFASAVAALVTLSFDFVSLVSLAVTGLSASLSFKPF</sequence>
<keyword evidence="1" id="KW-0812">Transmembrane</keyword>
<protein>
    <submittedName>
        <fullName evidence="2">Putative secreted peptide</fullName>
    </submittedName>
</protein>
<evidence type="ECO:0000313" key="2">
    <source>
        <dbReference type="EMBL" id="MBW31842.1"/>
    </source>
</evidence>
<keyword evidence="1" id="KW-1133">Transmembrane helix</keyword>